<comment type="caution">
    <text evidence="1">The sequence shown here is derived from an EMBL/GenBank/DDBJ whole genome shotgun (WGS) entry which is preliminary data.</text>
</comment>
<dbReference type="Proteomes" id="UP000828390">
    <property type="component" value="Unassembled WGS sequence"/>
</dbReference>
<dbReference type="AlphaFoldDB" id="A0A9D4QTA2"/>
<proteinExistence type="predicted"/>
<keyword evidence="2" id="KW-1185">Reference proteome</keyword>
<reference evidence="1" key="1">
    <citation type="journal article" date="2019" name="bioRxiv">
        <title>The Genome of the Zebra Mussel, Dreissena polymorpha: A Resource for Invasive Species Research.</title>
        <authorList>
            <person name="McCartney M.A."/>
            <person name="Auch B."/>
            <person name="Kono T."/>
            <person name="Mallez S."/>
            <person name="Zhang Y."/>
            <person name="Obille A."/>
            <person name="Becker A."/>
            <person name="Abrahante J.E."/>
            <person name="Garbe J."/>
            <person name="Badalamenti J.P."/>
            <person name="Herman A."/>
            <person name="Mangelson H."/>
            <person name="Liachko I."/>
            <person name="Sullivan S."/>
            <person name="Sone E.D."/>
            <person name="Koren S."/>
            <person name="Silverstein K.A.T."/>
            <person name="Beckman K.B."/>
            <person name="Gohl D.M."/>
        </authorList>
    </citation>
    <scope>NUCLEOTIDE SEQUENCE</scope>
    <source>
        <strain evidence="1">Duluth1</strain>
        <tissue evidence="1">Whole animal</tissue>
    </source>
</reference>
<protein>
    <submittedName>
        <fullName evidence="1">Uncharacterized protein</fullName>
    </submittedName>
</protein>
<accession>A0A9D4QTA2</accession>
<gene>
    <name evidence="1" type="ORF">DPMN_115358</name>
</gene>
<evidence type="ECO:0000313" key="2">
    <source>
        <dbReference type="Proteomes" id="UP000828390"/>
    </source>
</evidence>
<sequence>MHETGITPEHRPPNIIAPVRVKAQTITSPRSTTTTIIGCANAIGNVLPPFFIFKGK</sequence>
<dbReference type="EMBL" id="JAIWYP010000004">
    <property type="protein sequence ID" value="KAH3841877.1"/>
    <property type="molecule type" value="Genomic_DNA"/>
</dbReference>
<organism evidence="1 2">
    <name type="scientific">Dreissena polymorpha</name>
    <name type="common">Zebra mussel</name>
    <name type="synonym">Mytilus polymorpha</name>
    <dbReference type="NCBI Taxonomy" id="45954"/>
    <lineage>
        <taxon>Eukaryota</taxon>
        <taxon>Metazoa</taxon>
        <taxon>Spiralia</taxon>
        <taxon>Lophotrochozoa</taxon>
        <taxon>Mollusca</taxon>
        <taxon>Bivalvia</taxon>
        <taxon>Autobranchia</taxon>
        <taxon>Heteroconchia</taxon>
        <taxon>Euheterodonta</taxon>
        <taxon>Imparidentia</taxon>
        <taxon>Neoheterodontei</taxon>
        <taxon>Myida</taxon>
        <taxon>Dreissenoidea</taxon>
        <taxon>Dreissenidae</taxon>
        <taxon>Dreissena</taxon>
    </lineage>
</organism>
<name>A0A9D4QTA2_DREPO</name>
<reference evidence="1" key="2">
    <citation type="submission" date="2020-11" db="EMBL/GenBank/DDBJ databases">
        <authorList>
            <person name="McCartney M.A."/>
            <person name="Auch B."/>
            <person name="Kono T."/>
            <person name="Mallez S."/>
            <person name="Becker A."/>
            <person name="Gohl D.M."/>
            <person name="Silverstein K.A.T."/>
            <person name="Koren S."/>
            <person name="Bechman K.B."/>
            <person name="Herman A."/>
            <person name="Abrahante J.E."/>
            <person name="Garbe J."/>
        </authorList>
    </citation>
    <scope>NUCLEOTIDE SEQUENCE</scope>
    <source>
        <strain evidence="1">Duluth1</strain>
        <tissue evidence="1">Whole animal</tissue>
    </source>
</reference>
<evidence type="ECO:0000313" key="1">
    <source>
        <dbReference type="EMBL" id="KAH3841877.1"/>
    </source>
</evidence>